<dbReference type="VEuPathDB" id="VectorBase:SCAU000124"/>
<evidence type="ECO:0000256" key="1">
    <source>
        <dbReference type="SAM" id="Phobius"/>
    </source>
</evidence>
<keyword evidence="1" id="KW-0472">Membrane</keyword>
<gene>
    <name evidence="2" type="primary">106092236</name>
</gene>
<proteinExistence type="predicted"/>
<reference evidence="2" key="1">
    <citation type="submission" date="2020-05" db="UniProtKB">
        <authorList>
            <consortium name="EnsemblMetazoa"/>
        </authorList>
    </citation>
    <scope>IDENTIFICATION</scope>
    <source>
        <strain evidence="2">USDA</strain>
    </source>
</reference>
<dbReference type="OrthoDB" id="8118226at2759"/>
<accession>A0A1I8NLR8</accession>
<feature type="transmembrane region" description="Helical" evidence="1">
    <location>
        <begin position="82"/>
        <end position="105"/>
    </location>
</feature>
<protein>
    <recommendedName>
        <fullName evidence="4">Transmembrane protein</fullName>
    </recommendedName>
</protein>
<keyword evidence="1" id="KW-0812">Transmembrane</keyword>
<dbReference type="EnsemblMetazoa" id="SCAU000124-RA">
    <property type="protein sequence ID" value="SCAU000124-PA"/>
    <property type="gene ID" value="SCAU000124"/>
</dbReference>
<dbReference type="KEGG" id="scac:106092236"/>
<feature type="transmembrane region" description="Helical" evidence="1">
    <location>
        <begin position="12"/>
        <end position="34"/>
    </location>
</feature>
<dbReference type="AlphaFoldDB" id="A0A1I8NLR8"/>
<name>A0A1I8NLR8_STOCA</name>
<keyword evidence="3" id="KW-1185">Reference proteome</keyword>
<keyword evidence="1" id="KW-1133">Transmembrane helix</keyword>
<evidence type="ECO:0000313" key="2">
    <source>
        <dbReference type="EnsemblMetazoa" id="SCAU000124-PA"/>
    </source>
</evidence>
<evidence type="ECO:0000313" key="3">
    <source>
        <dbReference type="Proteomes" id="UP000095300"/>
    </source>
</evidence>
<organism evidence="2 3">
    <name type="scientific">Stomoxys calcitrans</name>
    <name type="common">Stable fly</name>
    <name type="synonym">Conops calcitrans</name>
    <dbReference type="NCBI Taxonomy" id="35570"/>
    <lineage>
        <taxon>Eukaryota</taxon>
        <taxon>Metazoa</taxon>
        <taxon>Ecdysozoa</taxon>
        <taxon>Arthropoda</taxon>
        <taxon>Hexapoda</taxon>
        <taxon>Insecta</taxon>
        <taxon>Pterygota</taxon>
        <taxon>Neoptera</taxon>
        <taxon>Endopterygota</taxon>
        <taxon>Diptera</taxon>
        <taxon>Brachycera</taxon>
        <taxon>Muscomorpha</taxon>
        <taxon>Muscoidea</taxon>
        <taxon>Muscidae</taxon>
        <taxon>Stomoxys</taxon>
    </lineage>
</organism>
<dbReference type="Proteomes" id="UP000095300">
    <property type="component" value="Unassembled WGS sequence"/>
</dbReference>
<feature type="transmembrane region" description="Helical" evidence="1">
    <location>
        <begin position="46"/>
        <end position="70"/>
    </location>
</feature>
<feature type="transmembrane region" description="Helical" evidence="1">
    <location>
        <begin position="111"/>
        <end position="142"/>
    </location>
</feature>
<evidence type="ECO:0008006" key="4">
    <source>
        <dbReference type="Google" id="ProtNLM"/>
    </source>
</evidence>
<sequence length="155" mass="17326">MCCTSQRNFGLIVAWLNVGLSSLSLILILVSWLAYDVPQTSGDSQIEGIVLLALVFTYVGAWLALSALLVKGIVEERHKLMAPWVYMTISMIFLLTFIMAYTIIASIVANLAFIVILLELIIISLTLCVIVSFFFPVFMLFIKIREKISDPEKGF</sequence>